<dbReference type="InterPro" id="IPR024654">
    <property type="entry name" value="Calcineurin-like_PHP_lpxH"/>
</dbReference>
<protein>
    <recommendedName>
        <fullName evidence="2">Phosphoesterase</fullName>
        <ecNumber evidence="2">3.1.4.-</ecNumber>
    </recommendedName>
</protein>
<feature type="domain" description="Calcineurin-like phosphoesterase" evidence="3">
    <location>
        <begin position="3"/>
        <end position="170"/>
    </location>
</feature>
<dbReference type="AlphaFoldDB" id="A0A2S8SPJ5"/>
<evidence type="ECO:0000256" key="2">
    <source>
        <dbReference type="RuleBase" id="RU362039"/>
    </source>
</evidence>
<keyword evidence="2" id="KW-0479">Metal-binding</keyword>
<keyword evidence="5" id="KW-1185">Reference proteome</keyword>
<dbReference type="NCBIfam" id="TIGR00040">
    <property type="entry name" value="yfcE"/>
    <property type="match status" value="1"/>
</dbReference>
<dbReference type="InterPro" id="IPR029052">
    <property type="entry name" value="Metallo-depent_PP-like"/>
</dbReference>
<dbReference type="EMBL" id="NIGF01000023">
    <property type="protein sequence ID" value="PQV62720.1"/>
    <property type="molecule type" value="Genomic_DNA"/>
</dbReference>
<evidence type="ECO:0000313" key="4">
    <source>
        <dbReference type="EMBL" id="PQV62720.1"/>
    </source>
</evidence>
<sequence>MKKIGVISDTHLSESGKRGIPERVFDYFRGVDFILHAGDFTSRRAINDLQVIAPVIGVRGNNDPAHLELPRSRRIGVEGVVIGLCHGDRGESLHQKPLGQFAGNNSTAANALSLFQFEDDIDCLIFGHSHNPLVAWHRHNGRQILFLNPGSPTDKRFGPYFGCALLTIEGDRIEPQLWTW</sequence>
<dbReference type="Proteomes" id="UP000237684">
    <property type="component" value="Unassembled WGS sequence"/>
</dbReference>
<gene>
    <name evidence="4" type="ORF">B1R32_1234</name>
</gene>
<organism evidence="4 5">
    <name type="scientific">Abditibacterium utsteinense</name>
    <dbReference type="NCBI Taxonomy" id="1960156"/>
    <lineage>
        <taxon>Bacteria</taxon>
        <taxon>Pseudomonadati</taxon>
        <taxon>Abditibacteriota</taxon>
        <taxon>Abditibacteriia</taxon>
        <taxon>Abditibacteriales</taxon>
        <taxon>Abditibacteriaceae</taxon>
        <taxon>Abditibacterium</taxon>
    </lineage>
</organism>
<proteinExistence type="inferred from homology"/>
<dbReference type="Pfam" id="PF12850">
    <property type="entry name" value="Metallophos_2"/>
    <property type="match status" value="1"/>
</dbReference>
<comment type="caution">
    <text evidence="4">The sequence shown here is derived from an EMBL/GenBank/DDBJ whole genome shotgun (WGS) entry which is preliminary data.</text>
</comment>
<accession>A0A2S8SPJ5</accession>
<dbReference type="SUPFAM" id="SSF56300">
    <property type="entry name" value="Metallo-dependent phosphatases"/>
    <property type="match status" value="1"/>
</dbReference>
<comment type="cofactor">
    <cofactor evidence="2">
        <name>a divalent metal cation</name>
        <dbReference type="ChEBI" id="CHEBI:60240"/>
    </cofactor>
</comment>
<dbReference type="Gene3D" id="3.60.21.10">
    <property type="match status" value="1"/>
</dbReference>
<evidence type="ECO:0000259" key="3">
    <source>
        <dbReference type="Pfam" id="PF12850"/>
    </source>
</evidence>
<dbReference type="PANTHER" id="PTHR11124">
    <property type="entry name" value="VACUOLAR SORTING PROTEIN VPS29"/>
    <property type="match status" value="1"/>
</dbReference>
<dbReference type="EC" id="3.1.4.-" evidence="2"/>
<dbReference type="GO" id="GO:0016787">
    <property type="term" value="F:hydrolase activity"/>
    <property type="evidence" value="ECO:0007669"/>
    <property type="project" value="UniProtKB-UniRule"/>
</dbReference>
<dbReference type="RefSeq" id="WP_106381105.1">
    <property type="nucleotide sequence ID" value="NZ_NIGF01000023.1"/>
</dbReference>
<evidence type="ECO:0000313" key="5">
    <source>
        <dbReference type="Proteomes" id="UP000237684"/>
    </source>
</evidence>
<dbReference type="InParanoid" id="A0A2S8SPJ5"/>
<evidence type="ECO:0000256" key="1">
    <source>
        <dbReference type="ARBA" id="ARBA00008950"/>
    </source>
</evidence>
<dbReference type="InterPro" id="IPR000979">
    <property type="entry name" value="Phosphodiesterase_MJ0936/Vps29"/>
</dbReference>
<dbReference type="OrthoDB" id="9785951at2"/>
<name>A0A2S8SPJ5_9BACT</name>
<dbReference type="GO" id="GO:0046872">
    <property type="term" value="F:metal ion binding"/>
    <property type="evidence" value="ECO:0007669"/>
    <property type="project" value="UniProtKB-KW"/>
</dbReference>
<comment type="similarity">
    <text evidence="1 2">Belongs to the metallophosphoesterase superfamily. YfcE family.</text>
</comment>
<reference evidence="4 5" key="1">
    <citation type="journal article" date="2018" name="Syst. Appl. Microbiol.">
        <title>Abditibacterium utsteinense sp. nov., the first cultivated member of candidate phylum FBP, isolated from ice-free Antarctic soil samples.</title>
        <authorList>
            <person name="Tahon G."/>
            <person name="Tytgat B."/>
            <person name="Lebbe L."/>
            <person name="Carlier A."/>
            <person name="Willems A."/>
        </authorList>
    </citation>
    <scope>NUCLEOTIDE SEQUENCE [LARGE SCALE GENOMIC DNA]</scope>
    <source>
        <strain evidence="4 5">LMG 29911</strain>
    </source>
</reference>